<evidence type="ECO:0000313" key="1">
    <source>
        <dbReference type="EMBL" id="EGD81711.1"/>
    </source>
</evidence>
<reference evidence="1" key="1">
    <citation type="submission" date="2009-08" db="EMBL/GenBank/DDBJ databases">
        <title>Annotation of Salpingoeca rosetta.</title>
        <authorList>
            <consortium name="The Broad Institute Genome Sequencing Platform"/>
            <person name="Russ C."/>
            <person name="Cuomo C."/>
            <person name="Burger G."/>
            <person name="Gray M.W."/>
            <person name="Holland P.W.H."/>
            <person name="King N."/>
            <person name="Lang F.B.F."/>
            <person name="Roger A.J."/>
            <person name="Ruiz-Trillo I."/>
            <person name="Young S.K."/>
            <person name="Zeng Q."/>
            <person name="Gargeya S."/>
            <person name="Alvarado L."/>
            <person name="Berlin A."/>
            <person name="Chapman S.B."/>
            <person name="Chen Z."/>
            <person name="Freedman E."/>
            <person name="Gellesch M."/>
            <person name="Goldberg J."/>
            <person name="Griggs A."/>
            <person name="Gujja S."/>
            <person name="Heilman E."/>
            <person name="Heiman D."/>
            <person name="Howarth C."/>
            <person name="Mehta T."/>
            <person name="Neiman D."/>
            <person name="Pearson M."/>
            <person name="Roberts A."/>
            <person name="Saif S."/>
            <person name="Shea T."/>
            <person name="Shenoy N."/>
            <person name="Sisk P."/>
            <person name="Stolte C."/>
            <person name="Sykes S."/>
            <person name="White J."/>
            <person name="Yandava C."/>
            <person name="Haas B."/>
            <person name="Nusbaum C."/>
            <person name="Birren B."/>
        </authorList>
    </citation>
    <scope>NUCLEOTIDE SEQUENCE</scope>
    <source>
        <strain evidence="1">ATCC 50818</strain>
    </source>
</reference>
<dbReference type="InParanoid" id="F2U259"/>
<proteinExistence type="predicted"/>
<dbReference type="KEGG" id="sre:PTSG_02422"/>
<dbReference type="RefSeq" id="XP_004996915.1">
    <property type="nucleotide sequence ID" value="XM_004996858.1"/>
</dbReference>
<evidence type="ECO:0000313" key="2">
    <source>
        <dbReference type="Proteomes" id="UP000007799"/>
    </source>
</evidence>
<dbReference type="EMBL" id="GL832959">
    <property type="protein sequence ID" value="EGD81711.1"/>
    <property type="molecule type" value="Genomic_DNA"/>
</dbReference>
<dbReference type="GeneID" id="16077507"/>
<accession>F2U259</accession>
<name>F2U259_SALR5</name>
<organism evidence="1 2">
    <name type="scientific">Salpingoeca rosetta (strain ATCC 50818 / BSB-021)</name>
    <dbReference type="NCBI Taxonomy" id="946362"/>
    <lineage>
        <taxon>Eukaryota</taxon>
        <taxon>Choanoflagellata</taxon>
        <taxon>Craspedida</taxon>
        <taxon>Salpingoecidae</taxon>
        <taxon>Salpingoeca</taxon>
    </lineage>
</organism>
<dbReference type="InterPro" id="IPR012340">
    <property type="entry name" value="NA-bd_OB-fold"/>
</dbReference>
<sequence>MYTSLRERVQNEQEGYYLSTAEKGFGVVSARSEAGVLMKPVALMEMECPKTRARPLLCAFLEVR</sequence>
<dbReference type="OrthoDB" id="440760at2759"/>
<dbReference type="Gene3D" id="2.40.50.140">
    <property type="entry name" value="Nucleic acid-binding proteins"/>
    <property type="match status" value="1"/>
</dbReference>
<keyword evidence="2" id="KW-1185">Reference proteome</keyword>
<dbReference type="AlphaFoldDB" id="F2U259"/>
<gene>
    <name evidence="1" type="ORF">PTSG_02422</name>
</gene>
<dbReference type="Proteomes" id="UP000007799">
    <property type="component" value="Unassembled WGS sequence"/>
</dbReference>
<protein>
    <submittedName>
        <fullName evidence="1">Uncharacterized protein</fullName>
    </submittedName>
</protein>